<name>A0A158A527_9BURK</name>
<evidence type="ECO:0000256" key="1">
    <source>
        <dbReference type="ARBA" id="ARBA00009981"/>
    </source>
</evidence>
<dbReference type="Gene3D" id="6.10.250.330">
    <property type="match status" value="1"/>
</dbReference>
<dbReference type="AlphaFoldDB" id="A0A158A527"/>
<evidence type="ECO:0000256" key="2">
    <source>
        <dbReference type="RuleBase" id="RU362080"/>
    </source>
</evidence>
<feature type="region of interest" description="Disordered" evidence="3">
    <location>
        <begin position="73"/>
        <end position="100"/>
    </location>
</feature>
<dbReference type="SUPFAM" id="SSF143120">
    <property type="entry name" value="YefM-like"/>
    <property type="match status" value="1"/>
</dbReference>
<comment type="similarity">
    <text evidence="1 2">Belongs to the phD/YefM antitoxin family.</text>
</comment>
<comment type="function">
    <text evidence="2">Antitoxin component of a type II toxin-antitoxin (TA) system.</text>
</comment>
<reference evidence="4" key="1">
    <citation type="submission" date="2016-01" db="EMBL/GenBank/DDBJ databases">
        <authorList>
            <person name="Peeters C."/>
        </authorList>
    </citation>
    <scope>NUCLEOTIDE SEQUENCE [LARGE SCALE GENOMIC DNA]</scope>
    <source>
        <strain evidence="4">LMG 29325</strain>
    </source>
</reference>
<dbReference type="EMBL" id="FCOJ02000009">
    <property type="protein sequence ID" value="SAK52736.1"/>
    <property type="molecule type" value="Genomic_DNA"/>
</dbReference>
<sequence length="100" mass="11156">MNILTFSEARAGLKQAMDDVCRDHEPAVITRQRGEHVVLMSLDDFNSMQETLRLLESPANAKRLSESIAQFNAGKTSIRGLSNEPAEKEGPEQSRGRKRS</sequence>
<accession>A0A158A527</accession>
<dbReference type="Proteomes" id="UP000054596">
    <property type="component" value="Unassembled WGS sequence"/>
</dbReference>
<evidence type="ECO:0000256" key="3">
    <source>
        <dbReference type="SAM" id="MobiDB-lite"/>
    </source>
</evidence>
<keyword evidence="5" id="KW-1185">Reference proteome</keyword>
<dbReference type="NCBIfam" id="TIGR01552">
    <property type="entry name" value="phd_fam"/>
    <property type="match status" value="1"/>
</dbReference>
<dbReference type="PANTHER" id="PTHR33713">
    <property type="entry name" value="ANTITOXIN YAFN-RELATED"/>
    <property type="match status" value="1"/>
</dbReference>
<dbReference type="OrthoDB" id="9802003at2"/>
<dbReference type="InterPro" id="IPR036165">
    <property type="entry name" value="YefM-like_sf"/>
</dbReference>
<dbReference type="Pfam" id="PF02604">
    <property type="entry name" value="PhdYeFM_antitox"/>
    <property type="match status" value="1"/>
</dbReference>
<evidence type="ECO:0000313" key="4">
    <source>
        <dbReference type="EMBL" id="SAK52736.1"/>
    </source>
</evidence>
<dbReference type="InterPro" id="IPR051405">
    <property type="entry name" value="phD/YefM_antitoxin"/>
</dbReference>
<gene>
    <name evidence="4" type="ORF">AWB82_01717</name>
</gene>
<evidence type="ECO:0000313" key="5">
    <source>
        <dbReference type="Proteomes" id="UP000054596"/>
    </source>
</evidence>
<dbReference type="InterPro" id="IPR006442">
    <property type="entry name" value="Antitoxin_Phd/YefM"/>
</dbReference>
<feature type="compositionally biased region" description="Basic and acidic residues" evidence="3">
    <location>
        <begin position="85"/>
        <end position="100"/>
    </location>
</feature>
<comment type="caution">
    <text evidence="4">The sequence shown here is derived from an EMBL/GenBank/DDBJ whole genome shotgun (WGS) entry which is preliminary data.</text>
</comment>
<dbReference type="STRING" id="1777143.AWB82_01717"/>
<organism evidence="4 5">
    <name type="scientific">Caballeronia glebae</name>
    <dbReference type="NCBI Taxonomy" id="1777143"/>
    <lineage>
        <taxon>Bacteria</taxon>
        <taxon>Pseudomonadati</taxon>
        <taxon>Pseudomonadota</taxon>
        <taxon>Betaproteobacteria</taxon>
        <taxon>Burkholderiales</taxon>
        <taxon>Burkholderiaceae</taxon>
        <taxon>Caballeronia</taxon>
    </lineage>
</organism>
<dbReference type="Gene3D" id="3.40.1620.10">
    <property type="entry name" value="YefM-like domain"/>
    <property type="match status" value="1"/>
</dbReference>
<dbReference type="RefSeq" id="WP_061163049.1">
    <property type="nucleotide sequence ID" value="NZ_FCOJ02000009.1"/>
</dbReference>
<proteinExistence type="inferred from homology"/>
<protein>
    <recommendedName>
        <fullName evidence="2">Antitoxin</fullName>
    </recommendedName>
</protein>
<dbReference type="PANTHER" id="PTHR33713:SF6">
    <property type="entry name" value="ANTITOXIN YEFM"/>
    <property type="match status" value="1"/>
</dbReference>